<dbReference type="Pfam" id="PF08742">
    <property type="entry name" value="C8"/>
    <property type="match status" value="1"/>
</dbReference>
<dbReference type="PANTHER" id="PTHR37860:SF2">
    <property type="entry name" value="VITELLOGENIN DOMAIN-CONTAINING PROTEIN"/>
    <property type="match status" value="1"/>
</dbReference>
<organism evidence="2 3">
    <name type="scientific">Rhipicephalus microplus</name>
    <name type="common">Cattle tick</name>
    <name type="synonym">Boophilus microplus</name>
    <dbReference type="NCBI Taxonomy" id="6941"/>
    <lineage>
        <taxon>Eukaryota</taxon>
        <taxon>Metazoa</taxon>
        <taxon>Ecdysozoa</taxon>
        <taxon>Arthropoda</taxon>
        <taxon>Chelicerata</taxon>
        <taxon>Arachnida</taxon>
        <taxon>Acari</taxon>
        <taxon>Parasitiformes</taxon>
        <taxon>Ixodida</taxon>
        <taxon>Ixodoidea</taxon>
        <taxon>Ixodidae</taxon>
        <taxon>Rhipicephalinae</taxon>
        <taxon>Rhipicephalus</taxon>
        <taxon>Boophilus</taxon>
    </lineage>
</organism>
<dbReference type="PANTHER" id="PTHR37860">
    <property type="entry name" value="AGAP008810-PA"/>
    <property type="match status" value="1"/>
</dbReference>
<proteinExistence type="predicted"/>
<comment type="caution">
    <text evidence="2">The sequence shown here is derived from an EMBL/GenBank/DDBJ whole genome shotgun (WGS) entry which is preliminary data.</text>
</comment>
<name>A0A9J6F0Q1_RHIMP</name>
<evidence type="ECO:0000313" key="2">
    <source>
        <dbReference type="EMBL" id="KAH8040081.1"/>
    </source>
</evidence>
<accession>A0A9J6F0Q1</accession>
<protein>
    <recommendedName>
        <fullName evidence="1">VWF/SSPO/Zonadhesin-like cysteine-rich domain-containing protein</fullName>
    </recommendedName>
</protein>
<reference evidence="2" key="1">
    <citation type="journal article" date="2020" name="Cell">
        <title>Large-Scale Comparative Analyses of Tick Genomes Elucidate Their Genetic Diversity and Vector Capacities.</title>
        <authorList>
            <consortium name="Tick Genome and Microbiome Consortium (TIGMIC)"/>
            <person name="Jia N."/>
            <person name="Wang J."/>
            <person name="Shi W."/>
            <person name="Du L."/>
            <person name="Sun Y."/>
            <person name="Zhan W."/>
            <person name="Jiang J.F."/>
            <person name="Wang Q."/>
            <person name="Zhang B."/>
            <person name="Ji P."/>
            <person name="Bell-Sakyi L."/>
            <person name="Cui X.M."/>
            <person name="Yuan T.T."/>
            <person name="Jiang B.G."/>
            <person name="Yang W.F."/>
            <person name="Lam T.T."/>
            <person name="Chang Q.C."/>
            <person name="Ding S.J."/>
            <person name="Wang X.J."/>
            <person name="Zhu J.G."/>
            <person name="Ruan X.D."/>
            <person name="Zhao L."/>
            <person name="Wei J.T."/>
            <person name="Ye R.Z."/>
            <person name="Que T.C."/>
            <person name="Du C.H."/>
            <person name="Zhou Y.H."/>
            <person name="Cheng J.X."/>
            <person name="Dai P.F."/>
            <person name="Guo W.B."/>
            <person name="Han X.H."/>
            <person name="Huang E.J."/>
            <person name="Li L.F."/>
            <person name="Wei W."/>
            <person name="Gao Y.C."/>
            <person name="Liu J.Z."/>
            <person name="Shao H.Z."/>
            <person name="Wang X."/>
            <person name="Wang C.C."/>
            <person name="Yang T.C."/>
            <person name="Huo Q.B."/>
            <person name="Li W."/>
            <person name="Chen H.Y."/>
            <person name="Chen S.E."/>
            <person name="Zhou L.G."/>
            <person name="Ni X.B."/>
            <person name="Tian J.H."/>
            <person name="Sheng Y."/>
            <person name="Liu T."/>
            <person name="Pan Y.S."/>
            <person name="Xia L.Y."/>
            <person name="Li J."/>
            <person name="Zhao F."/>
            <person name="Cao W.C."/>
        </authorList>
    </citation>
    <scope>NUCLEOTIDE SEQUENCE</scope>
    <source>
        <strain evidence="2">Rmic-2018</strain>
    </source>
</reference>
<evidence type="ECO:0000259" key="1">
    <source>
        <dbReference type="Pfam" id="PF08742"/>
    </source>
</evidence>
<dbReference type="InterPro" id="IPR014853">
    <property type="entry name" value="VWF/SSPO/ZAN-like_Cys-rich_dom"/>
</dbReference>
<gene>
    <name evidence="2" type="ORF">HPB51_009337</name>
</gene>
<keyword evidence="3" id="KW-1185">Reference proteome</keyword>
<dbReference type="AlphaFoldDB" id="A0A9J6F0Q1"/>
<sequence length="148" mass="16483">MIDPKPYIKMCLNDMNAAIYSDDMESHVCFSAAAYREECRKFGICLDMPRICVRCTKPDGADMLAGDIATVTDQDFAAPTADVVFVVKRKLCNKNVIPNLIRLAKDIKERYPASGFLETRYTVVGFGGDGFYARPHVVTADGQIFSRI</sequence>
<reference evidence="2" key="2">
    <citation type="submission" date="2021-09" db="EMBL/GenBank/DDBJ databases">
        <authorList>
            <person name="Jia N."/>
            <person name="Wang J."/>
            <person name="Shi W."/>
            <person name="Du L."/>
            <person name="Sun Y."/>
            <person name="Zhan W."/>
            <person name="Jiang J."/>
            <person name="Wang Q."/>
            <person name="Zhang B."/>
            <person name="Ji P."/>
            <person name="Sakyi L.B."/>
            <person name="Cui X."/>
            <person name="Yuan T."/>
            <person name="Jiang B."/>
            <person name="Yang W."/>
            <person name="Lam T.T.-Y."/>
            <person name="Chang Q."/>
            <person name="Ding S."/>
            <person name="Wang X."/>
            <person name="Zhu J."/>
            <person name="Ruan X."/>
            <person name="Zhao L."/>
            <person name="Wei J."/>
            <person name="Que T."/>
            <person name="Du C."/>
            <person name="Cheng J."/>
            <person name="Dai P."/>
            <person name="Han X."/>
            <person name="Huang E."/>
            <person name="Gao Y."/>
            <person name="Liu J."/>
            <person name="Shao H."/>
            <person name="Ye R."/>
            <person name="Li L."/>
            <person name="Wei W."/>
            <person name="Wang X."/>
            <person name="Wang C."/>
            <person name="Huo Q."/>
            <person name="Li W."/>
            <person name="Guo W."/>
            <person name="Chen H."/>
            <person name="Chen S."/>
            <person name="Zhou L."/>
            <person name="Zhou L."/>
            <person name="Ni X."/>
            <person name="Tian J."/>
            <person name="Zhou Y."/>
            <person name="Sheng Y."/>
            <person name="Liu T."/>
            <person name="Pan Y."/>
            <person name="Xia L."/>
            <person name="Li J."/>
            <person name="Zhao F."/>
            <person name="Cao W."/>
        </authorList>
    </citation>
    <scope>NUCLEOTIDE SEQUENCE</scope>
    <source>
        <strain evidence="2">Rmic-2018</strain>
        <tissue evidence="2">Larvae</tissue>
    </source>
</reference>
<evidence type="ECO:0000313" key="3">
    <source>
        <dbReference type="Proteomes" id="UP000821866"/>
    </source>
</evidence>
<dbReference type="VEuPathDB" id="VectorBase:LOC119181110"/>
<dbReference type="Proteomes" id="UP000821866">
    <property type="component" value="Chromosome 1"/>
</dbReference>
<feature type="domain" description="VWF/SSPO/Zonadhesin-like cysteine-rich" evidence="1">
    <location>
        <begin position="2"/>
        <end position="53"/>
    </location>
</feature>
<dbReference type="EMBL" id="JABSTU010000001">
    <property type="protein sequence ID" value="KAH8040081.1"/>
    <property type="molecule type" value="Genomic_DNA"/>
</dbReference>